<keyword evidence="3 5" id="KW-0863">Zinc-finger</keyword>
<dbReference type="PANTHER" id="PTHR13119">
    <property type="entry name" value="ZINC FINGER CCCH DOMAIN-CONTAINING PROTEI"/>
    <property type="match status" value="1"/>
</dbReference>
<feature type="region of interest" description="Disordered" evidence="6">
    <location>
        <begin position="1"/>
        <end position="59"/>
    </location>
</feature>
<feature type="compositionally biased region" description="Basic and acidic residues" evidence="6">
    <location>
        <begin position="690"/>
        <end position="705"/>
    </location>
</feature>
<dbReference type="GO" id="GO:0005634">
    <property type="term" value="C:nucleus"/>
    <property type="evidence" value="ECO:0007669"/>
    <property type="project" value="TreeGrafter"/>
</dbReference>
<evidence type="ECO:0000259" key="7">
    <source>
        <dbReference type="PROSITE" id="PS50103"/>
    </source>
</evidence>
<dbReference type="InterPro" id="IPR036855">
    <property type="entry name" value="Znf_CCCH_sf"/>
</dbReference>
<feature type="zinc finger region" description="C3H1-type" evidence="5">
    <location>
        <begin position="429"/>
        <end position="456"/>
    </location>
</feature>
<feature type="region of interest" description="Disordered" evidence="6">
    <location>
        <begin position="671"/>
        <end position="738"/>
    </location>
</feature>
<dbReference type="EMBL" id="JABCKV010000170">
    <property type="protein sequence ID" value="KAG5642638.1"/>
    <property type="molecule type" value="Genomic_DNA"/>
</dbReference>
<gene>
    <name evidence="8" type="ORF">DXG03_002476</name>
</gene>
<dbReference type="Gene3D" id="4.10.1000.10">
    <property type="entry name" value="Zinc finger, CCCH-type"/>
    <property type="match status" value="1"/>
</dbReference>
<dbReference type="Pfam" id="PF14608">
    <property type="entry name" value="zf-CCCH_2"/>
    <property type="match status" value="5"/>
</dbReference>
<feature type="compositionally biased region" description="Basic and acidic residues" evidence="6">
    <location>
        <begin position="492"/>
        <end position="534"/>
    </location>
</feature>
<dbReference type="PROSITE" id="PS50103">
    <property type="entry name" value="ZF_C3H1"/>
    <property type="match status" value="7"/>
</dbReference>
<feature type="zinc finger region" description="C3H1-type" evidence="5">
    <location>
        <begin position="332"/>
        <end position="359"/>
    </location>
</feature>
<feature type="zinc finger region" description="C3H1-type" evidence="5">
    <location>
        <begin position="755"/>
        <end position="782"/>
    </location>
</feature>
<dbReference type="SMART" id="SM00356">
    <property type="entry name" value="ZnF_C3H1"/>
    <property type="match status" value="7"/>
</dbReference>
<dbReference type="Gene3D" id="2.30.30.1190">
    <property type="match status" value="1"/>
</dbReference>
<keyword evidence="2" id="KW-0677">Repeat</keyword>
<name>A0A9P7G2Y4_9AGAR</name>
<sequence length="805" mass="88779">MYASVNDSVGYGEPGESPDATCDTLSSTTDQVVHALKDDSPLKSAPELERPAKDPQNEDQSEVFVYLGEVPMFQDDDDSSNVHCRTSSIDVDFGRENDKHSQEKMTSDLFDPLAPLPIVANRSSWAEDVAATQKPWAPERKENSDILPHTSSPPKMAELDLLYPSSLYTPTRSLVDSLNPEISNPVTPDEAGFYAAPLDACNSHIDPLSQNLIDPSNPAFLQPVTLNEVGIYIPDAASADAYDVHPFSHDDQRPDTAPLMVLHWSEYADPNANTMVPFCKFFAQARCEQGAACRFRHSLAVKEYAMLFRDPQPPLWSPNGHINRDESTNPAASSIGVCKFYPLGKCRNGTSCPYLHTPSGDAQSIPAHPDSNNEQFESTLHPSEPRIQPCKYFMEFGRCRKFDQCHYSHDITSHQGPSEHSSGGGAMWKTSYDLCKYYLQGTCQFGIKCRFSHESAPAEEAGVESNVLPQDAPSRDKDDGWGTDAEGWGVDEWAKPRGWGDKELPVEVEEPEPHRGNEESSLYSDRRWPPHESEYAPWAAPKTTPCIYHFRGRGCKKGDRCNFDHNGPHGPQSGALRSAGSSNATPSRSSALGTPARSASPRGAASGEDNFSRTWGAAEGTNQEAEAHDGGWGDSESENELSPWTAPKEPLCHFYVQGRCKKGSLCQLRHENPESPEAPLLVSNETTDELESRKSEAEGITKRMDDVDEPQQAADDMGDFARPDSSENAELGHDEDEKTWEAVWVNPSDESFPPFKSRAPCKAFGQGYCPHQDSCRYAHVVDVDAMVELPARHLSPTKVSQISLE</sequence>
<evidence type="ECO:0000313" key="9">
    <source>
        <dbReference type="Proteomes" id="UP000775547"/>
    </source>
</evidence>
<evidence type="ECO:0000256" key="3">
    <source>
        <dbReference type="ARBA" id="ARBA00022771"/>
    </source>
</evidence>
<evidence type="ECO:0000256" key="6">
    <source>
        <dbReference type="SAM" id="MobiDB-lite"/>
    </source>
</evidence>
<dbReference type="InterPro" id="IPR000571">
    <property type="entry name" value="Znf_CCCH"/>
</dbReference>
<dbReference type="InterPro" id="IPR045124">
    <property type="entry name" value="Su(sable)-like"/>
</dbReference>
<feature type="compositionally biased region" description="Polar residues" evidence="6">
    <location>
        <begin position="370"/>
        <end position="381"/>
    </location>
</feature>
<dbReference type="Gene3D" id="3.30.1370.210">
    <property type="match status" value="2"/>
</dbReference>
<feature type="zinc finger region" description="C3H1-type" evidence="5">
    <location>
        <begin position="540"/>
        <end position="568"/>
    </location>
</feature>
<reference evidence="8" key="1">
    <citation type="submission" date="2020-07" db="EMBL/GenBank/DDBJ databases">
        <authorList>
            <person name="Nieuwenhuis M."/>
            <person name="Van De Peppel L.J.J."/>
        </authorList>
    </citation>
    <scope>NUCLEOTIDE SEQUENCE</scope>
    <source>
        <strain evidence="8">AP01</strain>
        <tissue evidence="8">Mycelium</tissue>
    </source>
</reference>
<feature type="compositionally biased region" description="Low complexity" evidence="6">
    <location>
        <begin position="595"/>
        <end position="607"/>
    </location>
</feature>
<feature type="region of interest" description="Disordered" evidence="6">
    <location>
        <begin position="364"/>
        <end position="383"/>
    </location>
</feature>
<dbReference type="PANTHER" id="PTHR13119:SF12">
    <property type="entry name" value="PROTEIN SUPPRESSOR OF SABLE"/>
    <property type="match status" value="1"/>
</dbReference>
<feature type="domain" description="C3H1-type" evidence="7">
    <location>
        <begin position="332"/>
        <end position="359"/>
    </location>
</feature>
<feature type="zinc finger region" description="C3H1-type" evidence="5">
    <location>
        <begin position="384"/>
        <end position="412"/>
    </location>
</feature>
<dbReference type="GO" id="GO:0045892">
    <property type="term" value="P:negative regulation of DNA-templated transcription"/>
    <property type="evidence" value="ECO:0007669"/>
    <property type="project" value="InterPro"/>
</dbReference>
<dbReference type="SUPFAM" id="SSF90229">
    <property type="entry name" value="CCCH zinc finger"/>
    <property type="match status" value="5"/>
</dbReference>
<feature type="region of interest" description="Disordered" evidence="6">
    <location>
        <begin position="566"/>
        <end position="646"/>
    </location>
</feature>
<feature type="compositionally biased region" description="Polar residues" evidence="6">
    <location>
        <begin position="579"/>
        <end position="592"/>
    </location>
</feature>
<feature type="domain" description="C3H1-type" evidence="7">
    <location>
        <begin position="273"/>
        <end position="300"/>
    </location>
</feature>
<dbReference type="OrthoDB" id="2129491at2759"/>
<evidence type="ECO:0000313" key="8">
    <source>
        <dbReference type="EMBL" id="KAG5642638.1"/>
    </source>
</evidence>
<feature type="region of interest" description="Disordered" evidence="6">
    <location>
        <begin position="460"/>
        <end position="538"/>
    </location>
</feature>
<proteinExistence type="predicted"/>
<dbReference type="Proteomes" id="UP000775547">
    <property type="component" value="Unassembled WGS sequence"/>
</dbReference>
<dbReference type="GO" id="GO:0003723">
    <property type="term" value="F:RNA binding"/>
    <property type="evidence" value="ECO:0007669"/>
    <property type="project" value="InterPro"/>
</dbReference>
<feature type="zinc finger region" description="C3H1-type" evidence="5">
    <location>
        <begin position="646"/>
        <end position="673"/>
    </location>
</feature>
<accession>A0A9P7G2Y4</accession>
<dbReference type="Pfam" id="PF18044">
    <property type="entry name" value="zf-CCCH_4"/>
    <property type="match status" value="1"/>
</dbReference>
<protein>
    <recommendedName>
        <fullName evidence="7">C3H1-type domain-containing protein</fullName>
    </recommendedName>
</protein>
<evidence type="ECO:0000256" key="2">
    <source>
        <dbReference type="ARBA" id="ARBA00022737"/>
    </source>
</evidence>
<feature type="domain" description="C3H1-type" evidence="7">
    <location>
        <begin position="646"/>
        <end position="673"/>
    </location>
</feature>
<feature type="compositionally biased region" description="Basic and acidic residues" evidence="6">
    <location>
        <begin position="719"/>
        <end position="738"/>
    </location>
</feature>
<keyword evidence="9" id="KW-1185">Reference proteome</keyword>
<dbReference type="InterPro" id="IPR041367">
    <property type="entry name" value="Znf-CCCH_4"/>
</dbReference>
<keyword evidence="4 5" id="KW-0862">Zinc</keyword>
<comment type="caution">
    <text evidence="8">The sequence shown here is derived from an EMBL/GenBank/DDBJ whole genome shotgun (WGS) entry which is preliminary data.</text>
</comment>
<evidence type="ECO:0000256" key="1">
    <source>
        <dbReference type="ARBA" id="ARBA00022723"/>
    </source>
</evidence>
<dbReference type="GO" id="GO:0008270">
    <property type="term" value="F:zinc ion binding"/>
    <property type="evidence" value="ECO:0007669"/>
    <property type="project" value="UniProtKB-KW"/>
</dbReference>
<evidence type="ECO:0000256" key="4">
    <source>
        <dbReference type="ARBA" id="ARBA00022833"/>
    </source>
</evidence>
<evidence type="ECO:0000256" key="5">
    <source>
        <dbReference type="PROSITE-ProRule" id="PRU00723"/>
    </source>
</evidence>
<feature type="domain" description="C3H1-type" evidence="7">
    <location>
        <begin position="384"/>
        <end position="412"/>
    </location>
</feature>
<keyword evidence="1 5" id="KW-0479">Metal-binding</keyword>
<feature type="zinc finger region" description="C3H1-type" evidence="5">
    <location>
        <begin position="273"/>
        <end position="300"/>
    </location>
</feature>
<feature type="domain" description="C3H1-type" evidence="7">
    <location>
        <begin position="755"/>
        <end position="782"/>
    </location>
</feature>
<dbReference type="Pfam" id="PF00642">
    <property type="entry name" value="zf-CCCH"/>
    <property type="match status" value="1"/>
</dbReference>
<feature type="compositionally biased region" description="Basic and acidic residues" evidence="6">
    <location>
        <begin position="35"/>
        <end position="56"/>
    </location>
</feature>
<feature type="region of interest" description="Disordered" evidence="6">
    <location>
        <begin position="130"/>
        <end position="154"/>
    </location>
</feature>
<dbReference type="AlphaFoldDB" id="A0A9P7G2Y4"/>
<organism evidence="8 9">
    <name type="scientific">Asterophora parasitica</name>
    <dbReference type="NCBI Taxonomy" id="117018"/>
    <lineage>
        <taxon>Eukaryota</taxon>
        <taxon>Fungi</taxon>
        <taxon>Dikarya</taxon>
        <taxon>Basidiomycota</taxon>
        <taxon>Agaricomycotina</taxon>
        <taxon>Agaricomycetes</taxon>
        <taxon>Agaricomycetidae</taxon>
        <taxon>Agaricales</taxon>
        <taxon>Tricholomatineae</taxon>
        <taxon>Lyophyllaceae</taxon>
        <taxon>Asterophora</taxon>
    </lineage>
</organism>
<feature type="domain" description="C3H1-type" evidence="7">
    <location>
        <begin position="429"/>
        <end position="456"/>
    </location>
</feature>
<reference evidence="8" key="2">
    <citation type="submission" date="2021-10" db="EMBL/GenBank/DDBJ databases">
        <title>Phylogenomics reveals ancestral predisposition of the termite-cultivated fungus Termitomyces towards a domesticated lifestyle.</title>
        <authorList>
            <person name="Auxier B."/>
            <person name="Grum-Grzhimaylo A."/>
            <person name="Cardenas M.E."/>
            <person name="Lodge J.D."/>
            <person name="Laessoe T."/>
            <person name="Pedersen O."/>
            <person name="Smith M.E."/>
            <person name="Kuyper T.W."/>
            <person name="Franco-Molano E.A."/>
            <person name="Baroni T.J."/>
            <person name="Aanen D.K."/>
        </authorList>
    </citation>
    <scope>NUCLEOTIDE SEQUENCE</scope>
    <source>
        <strain evidence="8">AP01</strain>
        <tissue evidence="8">Mycelium</tissue>
    </source>
</reference>
<feature type="domain" description="C3H1-type" evidence="7">
    <location>
        <begin position="540"/>
        <end position="568"/>
    </location>
</feature>